<evidence type="ECO:0000313" key="2">
    <source>
        <dbReference type="EMBL" id="TVY20133.1"/>
    </source>
</evidence>
<proteinExistence type="predicted"/>
<gene>
    <name evidence="2" type="ORF">LARI1_G001870</name>
</gene>
<dbReference type="Gene3D" id="3.40.50.1820">
    <property type="entry name" value="alpha/beta hydrolase"/>
    <property type="match status" value="1"/>
</dbReference>
<sequence>MNMKKTLLLCFIHGFKGGDDTFGGFPEHLRALVQNGLPKIRILAIQYPKFETQGDLTKCVSKFREWLQEKIIDLEVENAAPSPTIDPSVRTILIGHSMGGIVAADTAILITSDKMIESPSESSEIEPSPHNSLMFPYIQGVLAFDTPYLGISPGVVAHGAEGHFNAASNTFTQFSELATAIWGTKTAVDASKDKKEPVAALPAPPVKEAPASGWAKWGKIAAAAGGVVAVAGAGTAAFVNRDKISEGWSWVGSHLEFVGCLMQGENLRKRVTAMMELHENLDVGWANLYTRLGKQAVSKNDGSLVGSVIGNQRTFCNMPKKNAKELWQEAINDAAHDETGAHMAMFYPKDNPGYYDLADAAKKLIIEWSSNDWYESSTGDETTTFGIEHDEL</sequence>
<dbReference type="SUPFAM" id="SSF53474">
    <property type="entry name" value="alpha/beta-Hydrolases"/>
    <property type="match status" value="1"/>
</dbReference>
<dbReference type="OrthoDB" id="442243at2759"/>
<dbReference type="PANTHER" id="PTHR47842">
    <property type="entry name" value="EXPRESSED PROTEIN"/>
    <property type="match status" value="1"/>
</dbReference>
<keyword evidence="3" id="KW-1185">Reference proteome</keyword>
<dbReference type="EMBL" id="QGMF01000069">
    <property type="protein sequence ID" value="TVY20133.1"/>
    <property type="molecule type" value="Genomic_DNA"/>
</dbReference>
<evidence type="ECO:0000259" key="1">
    <source>
        <dbReference type="Pfam" id="PF12697"/>
    </source>
</evidence>
<comment type="caution">
    <text evidence="2">The sequence shown here is derived from an EMBL/GenBank/DDBJ whole genome shotgun (WGS) entry which is preliminary data.</text>
</comment>
<dbReference type="Proteomes" id="UP000469559">
    <property type="component" value="Unassembled WGS sequence"/>
</dbReference>
<name>A0A8T9BNT0_9HELO</name>
<accession>A0A8T9BNT0</accession>
<dbReference type="Pfam" id="PF12697">
    <property type="entry name" value="Abhydrolase_6"/>
    <property type="match status" value="1"/>
</dbReference>
<evidence type="ECO:0000313" key="3">
    <source>
        <dbReference type="Proteomes" id="UP000469559"/>
    </source>
</evidence>
<organism evidence="2 3">
    <name type="scientific">Lachnellula arida</name>
    <dbReference type="NCBI Taxonomy" id="1316785"/>
    <lineage>
        <taxon>Eukaryota</taxon>
        <taxon>Fungi</taxon>
        <taxon>Dikarya</taxon>
        <taxon>Ascomycota</taxon>
        <taxon>Pezizomycotina</taxon>
        <taxon>Leotiomycetes</taxon>
        <taxon>Helotiales</taxon>
        <taxon>Lachnaceae</taxon>
        <taxon>Lachnellula</taxon>
    </lineage>
</organism>
<dbReference type="PANTHER" id="PTHR47842:SF1">
    <property type="entry name" value="DUF676 DOMAIN-CONTAINING PROTEIN"/>
    <property type="match status" value="1"/>
</dbReference>
<reference evidence="2 3" key="1">
    <citation type="submission" date="2018-05" db="EMBL/GenBank/DDBJ databases">
        <title>Whole genome sequencing for identification of molecular markers to develop diagnostic detection tools for the regulated plant pathogen Lachnellula willkommii.</title>
        <authorList>
            <person name="Giroux E."/>
            <person name="Bilodeau G."/>
        </authorList>
    </citation>
    <scope>NUCLEOTIDE SEQUENCE [LARGE SCALE GENOMIC DNA]</scope>
    <source>
        <strain evidence="2 3">CBS 203.66</strain>
    </source>
</reference>
<dbReference type="AlphaFoldDB" id="A0A8T9BNT0"/>
<feature type="domain" description="AB hydrolase-1" evidence="1">
    <location>
        <begin position="11"/>
        <end position="234"/>
    </location>
</feature>
<protein>
    <recommendedName>
        <fullName evidence="1">AB hydrolase-1 domain-containing protein</fullName>
    </recommendedName>
</protein>
<dbReference type="InterPro" id="IPR029058">
    <property type="entry name" value="AB_hydrolase_fold"/>
</dbReference>
<dbReference type="InterPro" id="IPR000073">
    <property type="entry name" value="AB_hydrolase_1"/>
</dbReference>